<proteinExistence type="predicted"/>
<feature type="signal peptide" evidence="1">
    <location>
        <begin position="1"/>
        <end position="18"/>
    </location>
</feature>
<name>A0A443HYZ8_BYSSP</name>
<evidence type="ECO:0000313" key="3">
    <source>
        <dbReference type="Proteomes" id="UP000283841"/>
    </source>
</evidence>
<evidence type="ECO:0000313" key="2">
    <source>
        <dbReference type="EMBL" id="RWQ96990.1"/>
    </source>
</evidence>
<accession>A0A443HYZ8</accession>
<comment type="caution">
    <text evidence="2">The sequence shown here is derived from an EMBL/GenBank/DDBJ whole genome shotgun (WGS) entry which is preliminary data.</text>
</comment>
<dbReference type="Gene3D" id="1.10.530.10">
    <property type="match status" value="1"/>
</dbReference>
<organism evidence="2 3">
    <name type="scientific">Byssochlamys spectabilis</name>
    <name type="common">Paecilomyces variotii</name>
    <dbReference type="NCBI Taxonomy" id="264951"/>
    <lineage>
        <taxon>Eukaryota</taxon>
        <taxon>Fungi</taxon>
        <taxon>Dikarya</taxon>
        <taxon>Ascomycota</taxon>
        <taxon>Pezizomycotina</taxon>
        <taxon>Eurotiomycetes</taxon>
        <taxon>Eurotiomycetidae</taxon>
        <taxon>Eurotiales</taxon>
        <taxon>Thermoascaceae</taxon>
        <taxon>Paecilomyces</taxon>
    </lineage>
</organism>
<gene>
    <name evidence="2" type="ORF">C8Q69DRAFT_211901</name>
</gene>
<dbReference type="EMBL" id="RCNU01000003">
    <property type="protein sequence ID" value="RWQ96990.1"/>
    <property type="molecule type" value="Genomic_DNA"/>
</dbReference>
<sequence>MFFSTILAAASISGLAAAPPFPSEDVAAVSRALKTYISYGPNYQPNRTEPAGARILQAGETVTSSVAVTSINDNDGIGAGTDSYTMYWGDGSANDGWPTTDKWVSFVDMFNNNKVAMRTSCEGITDHNGNSVSNDSEDEIGKIWDAIEQVAQETYVDHRFILATIMQESGGCVRVSTTNYGVRNPGLMQDHDGDATCNSDISPYTVQTPCPPDVITQMVRDGTAGTASGDGLANCINESGASDASAFYKAARIYNSGSIASSGNLQDGIATHCYSSDIANRLTGWVLAAHGCTLDD</sequence>
<dbReference type="STRING" id="264951.A0A443HYZ8"/>
<dbReference type="VEuPathDB" id="FungiDB:C8Q69DRAFT_211901"/>
<dbReference type="Proteomes" id="UP000283841">
    <property type="component" value="Unassembled WGS sequence"/>
</dbReference>
<dbReference type="GeneID" id="39595474"/>
<protein>
    <recommendedName>
        <fullName evidence="4">Glycoside hydrolase</fullName>
    </recommendedName>
</protein>
<keyword evidence="3" id="KW-1185">Reference proteome</keyword>
<feature type="chain" id="PRO_5019553165" description="Glycoside hydrolase" evidence="1">
    <location>
        <begin position="19"/>
        <end position="296"/>
    </location>
</feature>
<dbReference type="AlphaFoldDB" id="A0A443HYZ8"/>
<keyword evidence="1" id="KW-0732">Signal</keyword>
<evidence type="ECO:0008006" key="4">
    <source>
        <dbReference type="Google" id="ProtNLM"/>
    </source>
</evidence>
<evidence type="ECO:0000256" key="1">
    <source>
        <dbReference type="SAM" id="SignalP"/>
    </source>
</evidence>
<reference evidence="2 3" key="1">
    <citation type="journal article" date="2018" name="Front. Microbiol.">
        <title>Genomic and genetic insights into a cosmopolitan fungus, Paecilomyces variotii (Eurotiales).</title>
        <authorList>
            <person name="Urquhart A.S."/>
            <person name="Mondo S.J."/>
            <person name="Makela M.R."/>
            <person name="Hane J.K."/>
            <person name="Wiebenga A."/>
            <person name="He G."/>
            <person name="Mihaltcheva S."/>
            <person name="Pangilinan J."/>
            <person name="Lipzen A."/>
            <person name="Barry K."/>
            <person name="de Vries R.P."/>
            <person name="Grigoriev I.V."/>
            <person name="Idnurm A."/>
        </authorList>
    </citation>
    <scope>NUCLEOTIDE SEQUENCE [LARGE SCALE GENOMIC DNA]</scope>
    <source>
        <strain evidence="2 3">CBS 101075</strain>
    </source>
</reference>
<dbReference type="RefSeq" id="XP_028486635.1">
    <property type="nucleotide sequence ID" value="XM_028626197.1"/>
</dbReference>